<keyword evidence="8" id="KW-0694">RNA-binding</keyword>
<evidence type="ECO:0000256" key="13">
    <source>
        <dbReference type="ARBA" id="ARBA00048173"/>
    </source>
</evidence>
<evidence type="ECO:0000256" key="3">
    <source>
        <dbReference type="ARBA" id="ARBA00022722"/>
    </source>
</evidence>
<dbReference type="GO" id="GO:0006310">
    <property type="term" value="P:DNA recombination"/>
    <property type="evidence" value="ECO:0007669"/>
    <property type="project" value="UniProtKB-KW"/>
</dbReference>
<keyword evidence="11" id="KW-0239">DNA-directed DNA polymerase</keyword>
<keyword evidence="6" id="KW-0378">Hydrolase</keyword>
<gene>
    <name evidence="17" type="ORF">VP01_1805g1</name>
</gene>
<reference evidence="17 18" key="1">
    <citation type="submission" date="2015-08" db="EMBL/GenBank/DDBJ databases">
        <title>Next Generation Sequencing and Analysis of the Genome of Puccinia sorghi L Schw, the Causal Agent of Maize Common Rust.</title>
        <authorList>
            <person name="Rochi L."/>
            <person name="Burguener G."/>
            <person name="Darino M."/>
            <person name="Turjanski A."/>
            <person name="Kreff E."/>
            <person name="Dieguez M.J."/>
            <person name="Sacco F."/>
        </authorList>
    </citation>
    <scope>NUCLEOTIDE SEQUENCE [LARGE SCALE GENOMIC DNA]</scope>
    <source>
        <strain evidence="17 18">RO10H11247</strain>
    </source>
</reference>
<keyword evidence="2" id="KW-0548">Nucleotidyltransferase</keyword>
<keyword evidence="9" id="KW-0229">DNA integration</keyword>
<dbReference type="GO" id="GO:0003723">
    <property type="term" value="F:RNA binding"/>
    <property type="evidence" value="ECO:0007669"/>
    <property type="project" value="UniProtKB-KW"/>
</dbReference>
<evidence type="ECO:0000256" key="4">
    <source>
        <dbReference type="ARBA" id="ARBA00022723"/>
    </source>
</evidence>
<keyword evidence="4" id="KW-0479">Metal-binding</keyword>
<dbReference type="InterPro" id="IPR012337">
    <property type="entry name" value="RNaseH-like_sf"/>
</dbReference>
<evidence type="ECO:0000256" key="14">
    <source>
        <dbReference type="ARBA" id="ARBA00049244"/>
    </source>
</evidence>
<dbReference type="GO" id="GO:0016787">
    <property type="term" value="F:hydrolase activity"/>
    <property type="evidence" value="ECO:0007669"/>
    <property type="project" value="UniProtKB-KW"/>
</dbReference>
<keyword evidence="10" id="KW-0695">RNA-directed DNA polymerase</keyword>
<comment type="caution">
    <text evidence="17">The sequence shown here is derived from an EMBL/GenBank/DDBJ whole genome shotgun (WGS) entry which is preliminary data.</text>
</comment>
<dbReference type="AlphaFoldDB" id="A0A0L6VG35"/>
<evidence type="ECO:0000313" key="18">
    <source>
        <dbReference type="Proteomes" id="UP000037035"/>
    </source>
</evidence>
<evidence type="ECO:0000256" key="1">
    <source>
        <dbReference type="ARBA" id="ARBA00022578"/>
    </source>
</evidence>
<dbReference type="GO" id="GO:0003964">
    <property type="term" value="F:RNA-directed DNA polymerase activity"/>
    <property type="evidence" value="ECO:0007669"/>
    <property type="project" value="UniProtKB-KW"/>
</dbReference>
<evidence type="ECO:0000256" key="10">
    <source>
        <dbReference type="ARBA" id="ARBA00022918"/>
    </source>
</evidence>
<evidence type="ECO:0000256" key="11">
    <source>
        <dbReference type="ARBA" id="ARBA00022932"/>
    </source>
</evidence>
<dbReference type="GO" id="GO:0005634">
    <property type="term" value="C:nucleus"/>
    <property type="evidence" value="ECO:0007669"/>
    <property type="project" value="UniProtKB-ARBA"/>
</dbReference>
<evidence type="ECO:0000313" key="17">
    <source>
        <dbReference type="EMBL" id="KNZ59065.1"/>
    </source>
</evidence>
<feature type="region of interest" description="Disordered" evidence="15">
    <location>
        <begin position="276"/>
        <end position="297"/>
    </location>
</feature>
<evidence type="ECO:0000256" key="2">
    <source>
        <dbReference type="ARBA" id="ARBA00022695"/>
    </source>
</evidence>
<keyword evidence="3" id="KW-0540">Nuclease</keyword>
<comment type="catalytic activity">
    <reaction evidence="13">
        <text>DNA(n) + a 2'-deoxyribonucleoside 5'-triphosphate = DNA(n+1) + diphosphate</text>
        <dbReference type="Rhea" id="RHEA:22508"/>
        <dbReference type="Rhea" id="RHEA-COMP:17339"/>
        <dbReference type="Rhea" id="RHEA-COMP:17340"/>
        <dbReference type="ChEBI" id="CHEBI:33019"/>
        <dbReference type="ChEBI" id="CHEBI:61560"/>
        <dbReference type="ChEBI" id="CHEBI:173112"/>
        <dbReference type="EC" id="2.7.7.49"/>
    </reaction>
</comment>
<sequence length="364" mass="41264">MDIIEELEGTNFKLTNVDKVVAIMLQNGLEQDSPIQQEVDCHIENTFNSLLASSQLCKKKFNFECKSCIISKITKQAFKLKSRPTSKVFERLHLDLVGPINPQARNKAKFILTVVNNFSGYITGFPLLTKDDVAEVLINLLEGEKKRLGYLPTMICSDGGGEFIGTSFVLIVRVTKITMARNSEDLLSVSKPNTVRERKAPMGTCPCNHPQNAKRQRPEIRRKGRRRKTNWLQCLTSILSVATQIWSNCQLKTQANIPNKVTPAHTPRNVKEVRDTAQLEPPAVEDSNHPSDIEEPEEEEKINNLLTPQVPEPSGRVLRDQSQLKPPVKFGFHNYYEPNSFESAIRSADHKRWREAISKEVESF</sequence>
<proteinExistence type="predicted"/>
<dbReference type="PROSITE" id="PS50994">
    <property type="entry name" value="INTEGRASE"/>
    <property type="match status" value="1"/>
</dbReference>
<keyword evidence="5" id="KW-0255">Endonuclease</keyword>
<dbReference type="PANTHER" id="PTHR42648:SF11">
    <property type="entry name" value="TRANSPOSON TY4-P GAG-POL POLYPROTEIN"/>
    <property type="match status" value="1"/>
</dbReference>
<dbReference type="GO" id="GO:0015074">
    <property type="term" value="P:DNA integration"/>
    <property type="evidence" value="ECO:0007669"/>
    <property type="project" value="UniProtKB-KW"/>
</dbReference>
<name>A0A0L6VG35_9BASI</name>
<keyword evidence="7" id="KW-0460">Magnesium</keyword>
<dbReference type="GO" id="GO:0003887">
    <property type="term" value="F:DNA-directed DNA polymerase activity"/>
    <property type="evidence" value="ECO:0007669"/>
    <property type="project" value="UniProtKB-KW"/>
</dbReference>
<organism evidence="17 18">
    <name type="scientific">Puccinia sorghi</name>
    <dbReference type="NCBI Taxonomy" id="27349"/>
    <lineage>
        <taxon>Eukaryota</taxon>
        <taxon>Fungi</taxon>
        <taxon>Dikarya</taxon>
        <taxon>Basidiomycota</taxon>
        <taxon>Pucciniomycotina</taxon>
        <taxon>Pucciniomycetes</taxon>
        <taxon>Pucciniales</taxon>
        <taxon>Pucciniaceae</taxon>
        <taxon>Puccinia</taxon>
    </lineage>
</organism>
<dbReference type="Gene3D" id="3.30.420.10">
    <property type="entry name" value="Ribonuclease H-like superfamily/Ribonuclease H"/>
    <property type="match status" value="1"/>
</dbReference>
<dbReference type="Proteomes" id="UP000037035">
    <property type="component" value="Unassembled WGS sequence"/>
</dbReference>
<evidence type="ECO:0000256" key="12">
    <source>
        <dbReference type="ARBA" id="ARBA00023172"/>
    </source>
</evidence>
<dbReference type="PANTHER" id="PTHR42648">
    <property type="entry name" value="TRANSPOSASE, PUTATIVE-RELATED"/>
    <property type="match status" value="1"/>
</dbReference>
<dbReference type="InterPro" id="IPR036397">
    <property type="entry name" value="RNaseH_sf"/>
</dbReference>
<protein>
    <recommendedName>
        <fullName evidence="16">Integrase catalytic domain-containing protein</fullName>
    </recommendedName>
</protein>
<keyword evidence="12" id="KW-0233">DNA recombination</keyword>
<evidence type="ECO:0000256" key="6">
    <source>
        <dbReference type="ARBA" id="ARBA00022801"/>
    </source>
</evidence>
<evidence type="ECO:0000256" key="9">
    <source>
        <dbReference type="ARBA" id="ARBA00022908"/>
    </source>
</evidence>
<keyword evidence="1" id="KW-0815">Transposition</keyword>
<feature type="region of interest" description="Disordered" evidence="15">
    <location>
        <begin position="197"/>
        <end position="225"/>
    </location>
</feature>
<evidence type="ECO:0000256" key="7">
    <source>
        <dbReference type="ARBA" id="ARBA00022842"/>
    </source>
</evidence>
<dbReference type="SUPFAM" id="SSF53098">
    <property type="entry name" value="Ribonuclease H-like"/>
    <property type="match status" value="1"/>
</dbReference>
<evidence type="ECO:0000259" key="16">
    <source>
        <dbReference type="PROSITE" id="PS50994"/>
    </source>
</evidence>
<dbReference type="OrthoDB" id="1938465at2759"/>
<evidence type="ECO:0000256" key="5">
    <source>
        <dbReference type="ARBA" id="ARBA00022759"/>
    </source>
</evidence>
<comment type="catalytic activity">
    <reaction evidence="14">
        <text>DNA(n) + a 2'-deoxyribonucleoside 5'-triphosphate = DNA(n+1) + diphosphate</text>
        <dbReference type="Rhea" id="RHEA:22508"/>
        <dbReference type="Rhea" id="RHEA-COMP:17339"/>
        <dbReference type="Rhea" id="RHEA-COMP:17340"/>
        <dbReference type="ChEBI" id="CHEBI:33019"/>
        <dbReference type="ChEBI" id="CHEBI:61560"/>
        <dbReference type="ChEBI" id="CHEBI:173112"/>
        <dbReference type="EC" id="2.7.7.7"/>
    </reaction>
</comment>
<dbReference type="GO" id="GO:0004519">
    <property type="term" value="F:endonuclease activity"/>
    <property type="evidence" value="ECO:0007669"/>
    <property type="project" value="UniProtKB-KW"/>
</dbReference>
<dbReference type="EMBL" id="LAVV01006621">
    <property type="protein sequence ID" value="KNZ59065.1"/>
    <property type="molecule type" value="Genomic_DNA"/>
</dbReference>
<keyword evidence="18" id="KW-1185">Reference proteome</keyword>
<evidence type="ECO:0000256" key="8">
    <source>
        <dbReference type="ARBA" id="ARBA00022884"/>
    </source>
</evidence>
<dbReference type="InterPro" id="IPR001584">
    <property type="entry name" value="Integrase_cat-core"/>
</dbReference>
<keyword evidence="11" id="KW-0808">Transferase</keyword>
<evidence type="ECO:0000256" key="15">
    <source>
        <dbReference type="SAM" id="MobiDB-lite"/>
    </source>
</evidence>
<dbReference type="GO" id="GO:0046872">
    <property type="term" value="F:metal ion binding"/>
    <property type="evidence" value="ECO:0007669"/>
    <property type="project" value="UniProtKB-KW"/>
</dbReference>
<accession>A0A0L6VG35</accession>
<feature type="domain" description="Integrase catalytic" evidence="16">
    <location>
        <begin position="80"/>
        <end position="177"/>
    </location>
</feature>
<dbReference type="InterPro" id="IPR039537">
    <property type="entry name" value="Retrotran_Ty1/copia-like"/>
</dbReference>
<dbReference type="VEuPathDB" id="FungiDB:VP01_1805g1"/>
<dbReference type="GO" id="GO:0032196">
    <property type="term" value="P:transposition"/>
    <property type="evidence" value="ECO:0007669"/>
    <property type="project" value="UniProtKB-KW"/>
</dbReference>